<dbReference type="InterPro" id="IPR011990">
    <property type="entry name" value="TPR-like_helical_dom_sf"/>
</dbReference>
<feature type="domain" description="HTH cro/C1-type" evidence="1">
    <location>
        <begin position="9"/>
        <end position="62"/>
    </location>
</feature>
<reference evidence="2 3" key="1">
    <citation type="submission" date="2020-03" db="EMBL/GenBank/DDBJ databases">
        <title>Soil Listeria distribution.</title>
        <authorList>
            <person name="Liao J."/>
            <person name="Wiedmann M."/>
        </authorList>
    </citation>
    <scope>NUCLEOTIDE SEQUENCE [LARGE SCALE GENOMIC DNA]</scope>
    <source>
        <strain evidence="2 3">FSL L7-0741</strain>
    </source>
</reference>
<dbReference type="Proteomes" id="UP000535908">
    <property type="component" value="Unassembled WGS sequence"/>
</dbReference>
<evidence type="ECO:0000259" key="1">
    <source>
        <dbReference type="PROSITE" id="PS50943"/>
    </source>
</evidence>
<dbReference type="PANTHER" id="PTHR37038">
    <property type="entry name" value="TRANSCRIPTIONAL REGULATOR-RELATED"/>
    <property type="match status" value="1"/>
</dbReference>
<evidence type="ECO:0000313" key="2">
    <source>
        <dbReference type="EMBL" id="MBC1936702.1"/>
    </source>
</evidence>
<comment type="caution">
    <text evidence="2">The sequence shown here is derived from an EMBL/GenBank/DDBJ whole genome shotgun (WGS) entry which is preliminary data.</text>
</comment>
<organism evidence="2 3">
    <name type="scientific">Listeria grandensis</name>
    <dbReference type="NCBI Taxonomy" id="1494963"/>
    <lineage>
        <taxon>Bacteria</taxon>
        <taxon>Bacillati</taxon>
        <taxon>Bacillota</taxon>
        <taxon>Bacilli</taxon>
        <taxon>Bacillales</taxon>
        <taxon>Listeriaceae</taxon>
        <taxon>Listeria</taxon>
    </lineage>
</organism>
<dbReference type="PROSITE" id="PS50943">
    <property type="entry name" value="HTH_CROC1"/>
    <property type="match status" value="1"/>
</dbReference>
<sequence length="287" mass="32682">MMKTIGDTLKYIRSNKQYSQKNICVNTLSRTALSKIENNKLNPTYIKLSYILEKLDLDFEEFSYVQNNFKLNGKKKILNDFKKISSNSEVNAISTLMSSCQKYLNKEATDYIVSDIFLVLKSLSMLHSGLPMNDIIQTISPVWTRLARLDKWFLIEIHLINNLLFIFDISTAIPICKRALSELSKYDSQSGTLPIAFQLNLAYMLLVENDTTQAASYLNQTISLSKKQKRYDLLAVSQIRLGIATSPFNFMLINNGLSILTTIGVSSLEEQIKHEICTFTCPIKKAM</sequence>
<dbReference type="SUPFAM" id="SSF47413">
    <property type="entry name" value="lambda repressor-like DNA-binding domains"/>
    <property type="match status" value="1"/>
</dbReference>
<dbReference type="InterPro" id="IPR010982">
    <property type="entry name" value="Lambda_DNA-bd_dom_sf"/>
</dbReference>
<gene>
    <name evidence="2" type="ORF">HCA69_10015</name>
</gene>
<dbReference type="GO" id="GO:0003677">
    <property type="term" value="F:DNA binding"/>
    <property type="evidence" value="ECO:0007669"/>
    <property type="project" value="InterPro"/>
</dbReference>
<dbReference type="PANTHER" id="PTHR37038:SF13">
    <property type="entry name" value="HTH CRO_C1-TYPE DOMAIN-CONTAINING PROTEIN"/>
    <property type="match status" value="1"/>
</dbReference>
<dbReference type="Gene3D" id="1.25.40.10">
    <property type="entry name" value="Tetratricopeptide repeat domain"/>
    <property type="match status" value="1"/>
</dbReference>
<dbReference type="CDD" id="cd00093">
    <property type="entry name" value="HTH_XRE"/>
    <property type="match status" value="1"/>
</dbReference>
<dbReference type="InterPro" id="IPR053163">
    <property type="entry name" value="HTH-type_regulator_Rgg"/>
</dbReference>
<dbReference type="EMBL" id="JAARWN010000009">
    <property type="protein sequence ID" value="MBC1936702.1"/>
    <property type="molecule type" value="Genomic_DNA"/>
</dbReference>
<name>A0A7X0Y483_9LIST</name>
<evidence type="ECO:0000313" key="3">
    <source>
        <dbReference type="Proteomes" id="UP000535908"/>
    </source>
</evidence>
<dbReference type="RefSeq" id="WP_185526222.1">
    <property type="nucleotide sequence ID" value="NZ_JAARWN010000009.1"/>
</dbReference>
<proteinExistence type="predicted"/>
<accession>A0A7X0Y483</accession>
<dbReference type="InterPro" id="IPR001387">
    <property type="entry name" value="Cro/C1-type_HTH"/>
</dbReference>
<dbReference type="AlphaFoldDB" id="A0A7X0Y483"/>
<protein>
    <submittedName>
        <fullName evidence="2">Helix-turn-helix transcriptional regulator</fullName>
    </submittedName>
</protein>